<comment type="subcellular location">
    <subcellularLocation>
        <location evidence="1 12">Cell outer membrane</location>
        <topology evidence="1 12">Multi-pass membrane protein</topology>
    </subcellularLocation>
</comment>
<keyword evidence="4" id="KW-0410">Iron transport</keyword>
<feature type="region of interest" description="Disordered" evidence="14">
    <location>
        <begin position="37"/>
        <end position="70"/>
    </location>
</feature>
<sequence>MSINTLLRGVSAGAVAIICLSSVAEAQQNLPTIDIGARATGKPQRPRVSPGGSQGVASQPSPSQAVAPQPLLGIPRRQDSYVVKTTSTATKMAIPMIQLPASVKVVPGEVIQDQSVTDIKGALENVSGVQTAQTQGGNASFTRIRGFLTPRIFRNGLLAVSPTNFTDFGTSNIERIEVMKGPDAMLYGRSDPGGLINLITKRPVVNRINMVQQRIGKYNDYFTEWDSADSLTDDKSLFYRFSGGYLNTGGFVDFSHAERVHLNPSVAWRPDEDTTLVADVEYYNQDYRPNLGLTINPFNTSRPADVPVSRNFEGPYVPLSNNRNVFAGSEFTHRFNDAFTFKQRFLAAFLHHDDAYSSHAGVDAIGNVLKIPFSQQNDSDVYGTNFDLLGHFDFLGAHHDTLLGFDYQRVHSIYGNQGRFFPTNPLFTVNMFYPWTSNVYNWIPTAFYNWQSVYDRPRFLNDRQANLSNQEGLYFQDHITLLDEKVHILGGGRFDWFWQGQARGSTGNLAESFIYTQPWIINPAAGGNPLSDANRQYSFFAPTRFDSAFSPRVGLLFQPVPWASFYGSWTQAFGPNVNASVGVDQFNRPFAPGKSEQIEIGAKAEWFEGRLLTTLALYNLTKTNIPVRDVTSLDPTALVLVGAARSRGIELDATGKILDNLSLISSFTYLDARVTKDNNTDPATTTLGRRLIGVPRYQGSFWAKWDIKEIAELDGFSLGFGVFVVGNRQGDDQSTFQLPGYVRLDAMAAYKFKVMGNEVTAQLNLRNLANTRYFESADNNFSTPKYNIYPGAPFNAMGTVRVAF</sequence>
<evidence type="ECO:0000256" key="4">
    <source>
        <dbReference type="ARBA" id="ARBA00022496"/>
    </source>
</evidence>
<dbReference type="InterPro" id="IPR012910">
    <property type="entry name" value="Plug_dom"/>
</dbReference>
<dbReference type="InterPro" id="IPR037066">
    <property type="entry name" value="Plug_dom_sf"/>
</dbReference>
<evidence type="ECO:0000256" key="8">
    <source>
        <dbReference type="ARBA" id="ARBA00023065"/>
    </source>
</evidence>
<dbReference type="PROSITE" id="PS52016">
    <property type="entry name" value="TONB_DEPENDENT_REC_3"/>
    <property type="match status" value="1"/>
</dbReference>
<evidence type="ECO:0000256" key="14">
    <source>
        <dbReference type="SAM" id="MobiDB-lite"/>
    </source>
</evidence>
<keyword evidence="2 12" id="KW-0813">Transport</keyword>
<evidence type="ECO:0000256" key="7">
    <source>
        <dbReference type="ARBA" id="ARBA00023004"/>
    </source>
</evidence>
<evidence type="ECO:0000256" key="3">
    <source>
        <dbReference type="ARBA" id="ARBA00022452"/>
    </source>
</evidence>
<feature type="domain" description="TonB-dependent receptor-like beta-barrel" evidence="16">
    <location>
        <begin position="268"/>
        <end position="768"/>
    </location>
</feature>
<keyword evidence="3 12" id="KW-1134">Transmembrane beta strand</keyword>
<comment type="caution">
    <text evidence="18">The sequence shown here is derived from an EMBL/GenBank/DDBJ whole genome shotgun (WGS) entry which is preliminary data.</text>
</comment>
<feature type="signal peptide" evidence="15">
    <location>
        <begin position="1"/>
        <end position="26"/>
    </location>
</feature>
<accession>A0ABU7XCJ9</accession>
<keyword evidence="6 15" id="KW-0732">Signal</keyword>
<feature type="domain" description="TonB-dependent receptor plug" evidence="17">
    <location>
        <begin position="98"/>
        <end position="194"/>
    </location>
</feature>
<keyword evidence="9 13" id="KW-0798">TonB box</keyword>
<evidence type="ECO:0000259" key="17">
    <source>
        <dbReference type="Pfam" id="PF07715"/>
    </source>
</evidence>
<dbReference type="InterPro" id="IPR036942">
    <property type="entry name" value="Beta-barrel_TonB_sf"/>
</dbReference>
<evidence type="ECO:0000256" key="15">
    <source>
        <dbReference type="SAM" id="SignalP"/>
    </source>
</evidence>
<keyword evidence="19" id="KW-1185">Reference proteome</keyword>
<dbReference type="Gene3D" id="2.40.170.20">
    <property type="entry name" value="TonB-dependent receptor, beta-barrel domain"/>
    <property type="match status" value="1"/>
</dbReference>
<dbReference type="EMBL" id="JAZHYN010000002">
    <property type="protein sequence ID" value="MEF3365114.1"/>
    <property type="molecule type" value="Genomic_DNA"/>
</dbReference>
<evidence type="ECO:0000256" key="9">
    <source>
        <dbReference type="ARBA" id="ARBA00023077"/>
    </source>
</evidence>
<dbReference type="Pfam" id="PF07715">
    <property type="entry name" value="Plug"/>
    <property type="match status" value="1"/>
</dbReference>
<evidence type="ECO:0000256" key="1">
    <source>
        <dbReference type="ARBA" id="ARBA00004571"/>
    </source>
</evidence>
<evidence type="ECO:0000256" key="6">
    <source>
        <dbReference type="ARBA" id="ARBA00022729"/>
    </source>
</evidence>
<dbReference type="CDD" id="cd01347">
    <property type="entry name" value="ligand_gated_channel"/>
    <property type="match status" value="1"/>
</dbReference>
<gene>
    <name evidence="18" type="ORF">V3H18_01050</name>
</gene>
<dbReference type="Proteomes" id="UP001350748">
    <property type="component" value="Unassembled WGS sequence"/>
</dbReference>
<evidence type="ECO:0000259" key="16">
    <source>
        <dbReference type="Pfam" id="PF00593"/>
    </source>
</evidence>
<keyword evidence="18" id="KW-0675">Receptor</keyword>
<reference evidence="18 19" key="1">
    <citation type="submission" date="2024-02" db="EMBL/GenBank/DDBJ databases">
        <authorList>
            <person name="Grouzdev D."/>
        </authorList>
    </citation>
    <scope>NUCLEOTIDE SEQUENCE [LARGE SCALE GENOMIC DNA]</scope>
    <source>
        <strain evidence="18 19">9N</strain>
    </source>
</reference>
<dbReference type="Gene3D" id="2.170.130.10">
    <property type="entry name" value="TonB-dependent receptor, plug domain"/>
    <property type="match status" value="1"/>
</dbReference>
<evidence type="ECO:0000313" key="19">
    <source>
        <dbReference type="Proteomes" id="UP001350748"/>
    </source>
</evidence>
<dbReference type="RefSeq" id="WP_332080018.1">
    <property type="nucleotide sequence ID" value="NZ_JAZHYN010000002.1"/>
</dbReference>
<name>A0ABU7XCJ9_9HYPH</name>
<keyword evidence="11 12" id="KW-0998">Cell outer membrane</keyword>
<comment type="similarity">
    <text evidence="12 13">Belongs to the TonB-dependent receptor family.</text>
</comment>
<protein>
    <submittedName>
        <fullName evidence="18">TonB-dependent receptor</fullName>
    </submittedName>
</protein>
<dbReference type="Pfam" id="PF00593">
    <property type="entry name" value="TonB_dep_Rec_b-barrel"/>
    <property type="match status" value="1"/>
</dbReference>
<dbReference type="PANTHER" id="PTHR32552:SF68">
    <property type="entry name" value="FERRICHROME OUTER MEMBRANE TRANSPORTER_PHAGE RECEPTOR"/>
    <property type="match status" value="1"/>
</dbReference>
<evidence type="ECO:0000313" key="18">
    <source>
        <dbReference type="EMBL" id="MEF3365114.1"/>
    </source>
</evidence>
<feature type="chain" id="PRO_5046041439" evidence="15">
    <location>
        <begin position="27"/>
        <end position="804"/>
    </location>
</feature>
<keyword evidence="7" id="KW-0408">Iron</keyword>
<dbReference type="PANTHER" id="PTHR32552">
    <property type="entry name" value="FERRICHROME IRON RECEPTOR-RELATED"/>
    <property type="match status" value="1"/>
</dbReference>
<keyword evidence="10 12" id="KW-0472">Membrane</keyword>
<dbReference type="InterPro" id="IPR039426">
    <property type="entry name" value="TonB-dep_rcpt-like"/>
</dbReference>
<proteinExistence type="inferred from homology"/>
<dbReference type="SUPFAM" id="SSF56935">
    <property type="entry name" value="Porins"/>
    <property type="match status" value="1"/>
</dbReference>
<keyword evidence="5 12" id="KW-0812">Transmembrane</keyword>
<evidence type="ECO:0000256" key="12">
    <source>
        <dbReference type="PROSITE-ProRule" id="PRU01360"/>
    </source>
</evidence>
<keyword evidence="8" id="KW-0406">Ion transport</keyword>
<evidence type="ECO:0000256" key="5">
    <source>
        <dbReference type="ARBA" id="ARBA00022692"/>
    </source>
</evidence>
<feature type="compositionally biased region" description="Low complexity" evidence="14">
    <location>
        <begin position="56"/>
        <end position="70"/>
    </location>
</feature>
<evidence type="ECO:0000256" key="13">
    <source>
        <dbReference type="RuleBase" id="RU003357"/>
    </source>
</evidence>
<evidence type="ECO:0000256" key="2">
    <source>
        <dbReference type="ARBA" id="ARBA00022448"/>
    </source>
</evidence>
<dbReference type="InterPro" id="IPR000531">
    <property type="entry name" value="Beta-barrel_TonB"/>
</dbReference>
<evidence type="ECO:0000256" key="11">
    <source>
        <dbReference type="ARBA" id="ARBA00023237"/>
    </source>
</evidence>
<organism evidence="18 19">
    <name type="scientific">Methylocystis borbori</name>
    <dbReference type="NCBI Taxonomy" id="3118750"/>
    <lineage>
        <taxon>Bacteria</taxon>
        <taxon>Pseudomonadati</taxon>
        <taxon>Pseudomonadota</taxon>
        <taxon>Alphaproteobacteria</taxon>
        <taxon>Hyphomicrobiales</taxon>
        <taxon>Methylocystaceae</taxon>
        <taxon>Methylocystis</taxon>
    </lineage>
</organism>
<evidence type="ECO:0000256" key="10">
    <source>
        <dbReference type="ARBA" id="ARBA00023136"/>
    </source>
</evidence>